<feature type="region of interest" description="Disordered" evidence="3">
    <location>
        <begin position="567"/>
        <end position="593"/>
    </location>
</feature>
<keyword evidence="1" id="KW-0479">Metal-binding</keyword>
<dbReference type="Proteomes" id="UP000504621">
    <property type="component" value="Unplaced"/>
</dbReference>
<dbReference type="Pfam" id="PF02375">
    <property type="entry name" value="JmjN"/>
    <property type="match status" value="1"/>
</dbReference>
<feature type="compositionally biased region" description="Low complexity" evidence="3">
    <location>
        <begin position="12"/>
        <end position="29"/>
    </location>
</feature>
<feature type="region of interest" description="Disordered" evidence="3">
    <location>
        <begin position="1"/>
        <end position="29"/>
    </location>
</feature>
<dbReference type="SMART" id="SM00545">
    <property type="entry name" value="JmjN"/>
    <property type="match status" value="1"/>
</dbReference>
<dbReference type="SMART" id="SM00558">
    <property type="entry name" value="JmjC"/>
    <property type="match status" value="1"/>
</dbReference>
<dbReference type="OrthoDB" id="1678912at2759"/>
<evidence type="ECO:0000256" key="3">
    <source>
        <dbReference type="SAM" id="MobiDB-lite"/>
    </source>
</evidence>
<proteinExistence type="predicted"/>
<dbReference type="InterPro" id="IPR003349">
    <property type="entry name" value="JmjN"/>
</dbReference>
<evidence type="ECO:0000259" key="5">
    <source>
        <dbReference type="PROSITE" id="PS51184"/>
    </source>
</evidence>
<feature type="compositionally biased region" description="Basic residues" evidence="3">
    <location>
        <begin position="1"/>
        <end position="10"/>
    </location>
</feature>
<evidence type="ECO:0000313" key="7">
    <source>
        <dbReference type="RefSeq" id="XP_021281835.1"/>
    </source>
</evidence>
<dbReference type="RefSeq" id="XP_021281835.1">
    <property type="nucleotide sequence ID" value="XM_021426160.1"/>
</dbReference>
<feature type="domain" description="JmjN" evidence="4">
    <location>
        <begin position="59"/>
        <end position="100"/>
    </location>
</feature>
<dbReference type="AlphaFoldDB" id="A0A6J1A4S4"/>
<dbReference type="PROSITE" id="PS51183">
    <property type="entry name" value="JMJN"/>
    <property type="match status" value="1"/>
</dbReference>
<sequence length="593" mass="67183">MAPAKKRKNTPTKTSSSGTKKGSKTGSKSAPVDFYLSVRMREKYSLNEELEWVDSIPECPVYRPSMEEFQDPLAYLQTIAQEASKYGICKIVSPWKATVPAADVLTKEIKGFKFKSYIQPLRLHEWNRNDKASFDMKQTNHTFRSFEKLANKEFAKRFPHSPNLSPADMEKEYWHEMGRGNEKVEYAVNIDGSAFSSNPNDQLGQSKGNLKTLPKLPYSTLRLLSYSIPGVTEPMLYIGMIFSTFAWHVEDHYLYSINYHHSGAPKSWYGVPCSAAHEFHKVVMDRVYAPEVLVRGGEDGASALLAEKTTMFPPNILRRKGVPVFKAVQMAGDYVITFPRAHHAGFSQGFSIGEAVNFADGGWFPWGAVAGEEYARLSKQVILSNEELMCKEAISLFDSSNDESSDHPSTELACHSSTKMYFIKHMEMLYNNLRHLCNSEAAFSYSENDLQSFICPHCTRGCYLAFFECDSCPSHGCLFHDFDSRNCTQPSCLGTMVIKLRQDIWEVVEAYEKFREEGSSEQDGQQVDQLPNLPSCIKEGLARSDEVDRRGKKPAIAEFELIVQPFPKDSKRPRTKGRLHRTDPELRWGSSIK</sequence>
<reference evidence="7" key="1">
    <citation type="submission" date="2025-08" db="UniProtKB">
        <authorList>
            <consortium name="RefSeq"/>
        </authorList>
    </citation>
    <scope>IDENTIFICATION</scope>
    <source>
        <tissue evidence="7">Leaf</tissue>
    </source>
</reference>
<dbReference type="PROSITE" id="PS51184">
    <property type="entry name" value="JMJC"/>
    <property type="match status" value="1"/>
</dbReference>
<feature type="domain" description="JmjC" evidence="5">
    <location>
        <begin position="202"/>
        <end position="375"/>
    </location>
</feature>
<dbReference type="Pfam" id="PF02373">
    <property type="entry name" value="JmjC"/>
    <property type="match status" value="1"/>
</dbReference>
<protein>
    <submittedName>
        <fullName evidence="7">Lysine-specific demethylase JMJ706-like</fullName>
    </submittedName>
</protein>
<dbReference type="GO" id="GO:0046872">
    <property type="term" value="F:metal ion binding"/>
    <property type="evidence" value="ECO:0007669"/>
    <property type="project" value="UniProtKB-KW"/>
</dbReference>
<evidence type="ECO:0000313" key="6">
    <source>
        <dbReference type="Proteomes" id="UP000504621"/>
    </source>
</evidence>
<dbReference type="GeneID" id="110414755"/>
<dbReference type="GO" id="GO:0006355">
    <property type="term" value="P:regulation of DNA-templated transcription"/>
    <property type="evidence" value="ECO:0007669"/>
    <property type="project" value="UniProtKB-ARBA"/>
</dbReference>
<accession>A0A6J1A4S4</accession>
<keyword evidence="6" id="KW-1185">Reference proteome</keyword>
<name>A0A6J1A4S4_9ROSI</name>
<dbReference type="GO" id="GO:0000785">
    <property type="term" value="C:chromatin"/>
    <property type="evidence" value="ECO:0007669"/>
    <property type="project" value="TreeGrafter"/>
</dbReference>
<organism evidence="6 7">
    <name type="scientific">Herrania umbratica</name>
    <dbReference type="NCBI Taxonomy" id="108875"/>
    <lineage>
        <taxon>Eukaryota</taxon>
        <taxon>Viridiplantae</taxon>
        <taxon>Streptophyta</taxon>
        <taxon>Embryophyta</taxon>
        <taxon>Tracheophyta</taxon>
        <taxon>Spermatophyta</taxon>
        <taxon>Magnoliopsida</taxon>
        <taxon>eudicotyledons</taxon>
        <taxon>Gunneridae</taxon>
        <taxon>Pentapetalae</taxon>
        <taxon>rosids</taxon>
        <taxon>malvids</taxon>
        <taxon>Malvales</taxon>
        <taxon>Malvaceae</taxon>
        <taxon>Byttnerioideae</taxon>
        <taxon>Herrania</taxon>
    </lineage>
</organism>
<dbReference type="GO" id="GO:0005634">
    <property type="term" value="C:nucleus"/>
    <property type="evidence" value="ECO:0007669"/>
    <property type="project" value="TreeGrafter"/>
</dbReference>
<evidence type="ECO:0000256" key="1">
    <source>
        <dbReference type="ARBA" id="ARBA00022723"/>
    </source>
</evidence>
<dbReference type="PANTHER" id="PTHR10694">
    <property type="entry name" value="LYSINE-SPECIFIC DEMETHYLASE"/>
    <property type="match status" value="1"/>
</dbReference>
<dbReference type="InterPro" id="IPR003347">
    <property type="entry name" value="JmjC_dom"/>
</dbReference>
<evidence type="ECO:0000259" key="4">
    <source>
        <dbReference type="PROSITE" id="PS51183"/>
    </source>
</evidence>
<gene>
    <name evidence="7" type="primary">LOC110414755</name>
</gene>
<keyword evidence="2" id="KW-0408">Iron</keyword>
<dbReference type="PANTHER" id="PTHR10694:SF33">
    <property type="entry name" value="LYSINE-SPECIFIC DEMETHYLASE 5"/>
    <property type="match status" value="1"/>
</dbReference>
<dbReference type="GO" id="GO:0141052">
    <property type="term" value="F:histone H3 demethylase activity"/>
    <property type="evidence" value="ECO:0007669"/>
    <property type="project" value="UniProtKB-ARBA"/>
</dbReference>
<dbReference type="SUPFAM" id="SSF51197">
    <property type="entry name" value="Clavaminate synthase-like"/>
    <property type="match status" value="1"/>
</dbReference>
<dbReference type="Gene3D" id="2.60.120.650">
    <property type="entry name" value="Cupin"/>
    <property type="match status" value="1"/>
</dbReference>
<evidence type="ECO:0000256" key="2">
    <source>
        <dbReference type="ARBA" id="ARBA00023004"/>
    </source>
</evidence>